<sequence length="196" mass="21627">MKPITSMSYVPTKQQLKERCTSIKAWQLPKQKSALAPDHVWTNQDMDPVPPENQTWTMWTWMAYWATDTINLGTWETASAILNVGLSWREAIPAIVVGTSCVAVPMVLNGAIGAKLHVPFSVAIRASFGYYLAYFCIASRCILAMFWLGIQGANGAICITVMLTAIWPSYGNIPNHIAADQGITTQGMIRYAKLVS</sequence>
<dbReference type="GO" id="GO:0015205">
    <property type="term" value="F:nucleobase transmembrane transporter activity"/>
    <property type="evidence" value="ECO:0007669"/>
    <property type="project" value="TreeGrafter"/>
</dbReference>
<dbReference type="Pfam" id="PF02133">
    <property type="entry name" value="Transp_cyt_pur"/>
    <property type="match status" value="1"/>
</dbReference>
<dbReference type="AlphaFoldDB" id="A0A8H8RFU6"/>
<evidence type="ECO:0000313" key="8">
    <source>
        <dbReference type="Proteomes" id="UP000443090"/>
    </source>
</evidence>
<keyword evidence="3 6" id="KW-0812">Transmembrane</keyword>
<protein>
    <submittedName>
        <fullName evidence="7">Putative permease</fullName>
    </submittedName>
</protein>
<gene>
    <name evidence="7" type="ORF">LOCC1_G008577</name>
</gene>
<comment type="similarity">
    <text evidence="2">Belongs to the purine-cytosine permease (2.A.39) family.</text>
</comment>
<dbReference type="PANTHER" id="PTHR30618">
    <property type="entry name" value="NCS1 FAMILY PURINE/PYRIMIDINE TRANSPORTER"/>
    <property type="match status" value="1"/>
</dbReference>
<dbReference type="InterPro" id="IPR045225">
    <property type="entry name" value="Uracil/uridine/allantoin_perm"/>
</dbReference>
<name>A0A8H8RFU6_9HELO</name>
<dbReference type="Gene3D" id="1.10.4160.10">
    <property type="entry name" value="Hydantoin permease"/>
    <property type="match status" value="1"/>
</dbReference>
<evidence type="ECO:0000256" key="4">
    <source>
        <dbReference type="ARBA" id="ARBA00022989"/>
    </source>
</evidence>
<keyword evidence="8" id="KW-1185">Reference proteome</keyword>
<comment type="caution">
    <text evidence="7">The sequence shown here is derived from an EMBL/GenBank/DDBJ whole genome shotgun (WGS) entry which is preliminary data.</text>
</comment>
<evidence type="ECO:0000313" key="7">
    <source>
        <dbReference type="EMBL" id="TVY33481.1"/>
    </source>
</evidence>
<keyword evidence="5 6" id="KW-0472">Membrane</keyword>
<dbReference type="InterPro" id="IPR001248">
    <property type="entry name" value="Pur-cyt_permease"/>
</dbReference>
<dbReference type="PANTHER" id="PTHR30618:SF0">
    <property type="entry name" value="PURINE-URACIL PERMEASE NCS1"/>
    <property type="match status" value="1"/>
</dbReference>
<accession>A0A8H8RFU6</accession>
<dbReference type="Proteomes" id="UP000443090">
    <property type="component" value="Unassembled WGS sequence"/>
</dbReference>
<dbReference type="OrthoDB" id="2018619at2759"/>
<evidence type="ECO:0000256" key="2">
    <source>
        <dbReference type="ARBA" id="ARBA00008974"/>
    </source>
</evidence>
<evidence type="ECO:0000256" key="6">
    <source>
        <dbReference type="SAM" id="Phobius"/>
    </source>
</evidence>
<reference evidence="7 8" key="1">
    <citation type="submission" date="2018-05" db="EMBL/GenBank/DDBJ databases">
        <title>Genome sequencing and assembly of the regulated plant pathogen Lachnellula willkommii and related sister species for the development of diagnostic species identification markers.</title>
        <authorList>
            <person name="Giroux E."/>
            <person name="Bilodeau G."/>
        </authorList>
    </citation>
    <scope>NUCLEOTIDE SEQUENCE [LARGE SCALE GENOMIC DNA]</scope>
    <source>
        <strain evidence="7 8">CBS 160.35</strain>
    </source>
</reference>
<feature type="transmembrane region" description="Helical" evidence="6">
    <location>
        <begin position="91"/>
        <end position="112"/>
    </location>
</feature>
<evidence type="ECO:0000256" key="3">
    <source>
        <dbReference type="ARBA" id="ARBA00022692"/>
    </source>
</evidence>
<comment type="subcellular location">
    <subcellularLocation>
        <location evidence="1">Membrane</location>
        <topology evidence="1">Multi-pass membrane protein</topology>
    </subcellularLocation>
</comment>
<evidence type="ECO:0000256" key="1">
    <source>
        <dbReference type="ARBA" id="ARBA00004141"/>
    </source>
</evidence>
<proteinExistence type="inferred from homology"/>
<keyword evidence="4 6" id="KW-1133">Transmembrane helix</keyword>
<organism evidence="7 8">
    <name type="scientific">Lachnellula occidentalis</name>
    <dbReference type="NCBI Taxonomy" id="215460"/>
    <lineage>
        <taxon>Eukaryota</taxon>
        <taxon>Fungi</taxon>
        <taxon>Dikarya</taxon>
        <taxon>Ascomycota</taxon>
        <taxon>Pezizomycotina</taxon>
        <taxon>Leotiomycetes</taxon>
        <taxon>Helotiales</taxon>
        <taxon>Lachnaceae</taxon>
        <taxon>Lachnellula</taxon>
    </lineage>
</organism>
<dbReference type="EMBL" id="QGMI01001379">
    <property type="protein sequence ID" value="TVY33481.1"/>
    <property type="molecule type" value="Genomic_DNA"/>
</dbReference>
<evidence type="ECO:0000256" key="5">
    <source>
        <dbReference type="ARBA" id="ARBA00023136"/>
    </source>
</evidence>
<dbReference type="GO" id="GO:0005886">
    <property type="term" value="C:plasma membrane"/>
    <property type="evidence" value="ECO:0007669"/>
    <property type="project" value="TreeGrafter"/>
</dbReference>